<evidence type="ECO:0000313" key="3">
    <source>
        <dbReference type="Proteomes" id="UP000051254"/>
    </source>
</evidence>
<dbReference type="PATRIC" id="fig|266128.3.peg.1285"/>
<feature type="transmembrane region" description="Helical" evidence="1">
    <location>
        <begin position="45"/>
        <end position="67"/>
    </location>
</feature>
<evidence type="ECO:0000313" key="2">
    <source>
        <dbReference type="EMBL" id="KRG60813.1"/>
    </source>
</evidence>
<keyword evidence="1" id="KW-1133">Transmembrane helix</keyword>
<proteinExistence type="predicted"/>
<feature type="transmembrane region" description="Helical" evidence="1">
    <location>
        <begin position="16"/>
        <end position="39"/>
    </location>
</feature>
<name>A0A0R0BTR8_9GAMM</name>
<dbReference type="EMBL" id="LDJH01000002">
    <property type="protein sequence ID" value="KRG60813.1"/>
    <property type="molecule type" value="Genomic_DNA"/>
</dbReference>
<accession>A0A0R0BTR8</accession>
<gene>
    <name evidence="2" type="ORF">ABB25_01080</name>
</gene>
<evidence type="ECO:0008006" key="4">
    <source>
        <dbReference type="Google" id="ProtNLM"/>
    </source>
</evidence>
<reference evidence="2 3" key="1">
    <citation type="submission" date="2015-05" db="EMBL/GenBank/DDBJ databases">
        <title>Genome sequencing and analysis of members of genus Stenotrophomonas.</title>
        <authorList>
            <person name="Patil P.P."/>
            <person name="Midha S."/>
            <person name="Patil P.B."/>
        </authorList>
    </citation>
    <scope>NUCLEOTIDE SEQUENCE [LARGE SCALE GENOMIC DNA]</scope>
    <source>
        <strain evidence="2 3">DSM 17805</strain>
    </source>
</reference>
<sequence>MADYESLAHLSRWRRLVIWLFEDKVGYTITSLIAAIILMVPIGLFGWWGFALVAAGLLGFVAGYRLARSYAKSGQLPPEL</sequence>
<keyword evidence="3" id="KW-1185">Reference proteome</keyword>
<dbReference type="RefSeq" id="WP_057662450.1">
    <property type="nucleotide sequence ID" value="NZ_LDJH01000002.1"/>
</dbReference>
<evidence type="ECO:0000256" key="1">
    <source>
        <dbReference type="SAM" id="Phobius"/>
    </source>
</evidence>
<dbReference type="AlphaFoldDB" id="A0A0R0BTR8"/>
<organism evidence="2 3">
    <name type="scientific">Stenotrophomonas koreensis</name>
    <dbReference type="NCBI Taxonomy" id="266128"/>
    <lineage>
        <taxon>Bacteria</taxon>
        <taxon>Pseudomonadati</taxon>
        <taxon>Pseudomonadota</taxon>
        <taxon>Gammaproteobacteria</taxon>
        <taxon>Lysobacterales</taxon>
        <taxon>Lysobacteraceae</taxon>
        <taxon>Stenotrophomonas</taxon>
    </lineage>
</organism>
<keyword evidence="1" id="KW-0472">Membrane</keyword>
<protein>
    <recommendedName>
        <fullName evidence="4">Transmembrane protein</fullName>
    </recommendedName>
</protein>
<keyword evidence="1" id="KW-0812">Transmembrane</keyword>
<comment type="caution">
    <text evidence="2">The sequence shown here is derived from an EMBL/GenBank/DDBJ whole genome shotgun (WGS) entry which is preliminary data.</text>
</comment>
<dbReference type="Proteomes" id="UP000051254">
    <property type="component" value="Unassembled WGS sequence"/>
</dbReference>